<dbReference type="Gene3D" id="3.30.160.60">
    <property type="entry name" value="Classic Zinc Finger"/>
    <property type="match status" value="4"/>
</dbReference>
<feature type="region of interest" description="Disordered" evidence="6">
    <location>
        <begin position="410"/>
        <end position="518"/>
    </location>
</feature>
<dbReference type="FunFam" id="3.30.160.60:FF:002343">
    <property type="entry name" value="Zinc finger protein 33A"/>
    <property type="match status" value="1"/>
</dbReference>
<dbReference type="AlphaFoldDB" id="A0A2N3NEG6"/>
<keyword evidence="9" id="KW-1185">Reference proteome</keyword>
<feature type="domain" description="C2H2-type" evidence="7">
    <location>
        <begin position="318"/>
        <end position="345"/>
    </location>
</feature>
<dbReference type="InterPro" id="IPR036236">
    <property type="entry name" value="Znf_C2H2_sf"/>
</dbReference>
<evidence type="ECO:0000259" key="7">
    <source>
        <dbReference type="PROSITE" id="PS50157"/>
    </source>
</evidence>
<evidence type="ECO:0000313" key="9">
    <source>
        <dbReference type="Proteomes" id="UP000233524"/>
    </source>
</evidence>
<keyword evidence="4" id="KW-0862">Zinc</keyword>
<dbReference type="Proteomes" id="UP000233524">
    <property type="component" value="Unassembled WGS sequence"/>
</dbReference>
<keyword evidence="2" id="KW-0677">Repeat</keyword>
<accession>A0A2N3NEG6</accession>
<dbReference type="GO" id="GO:0000978">
    <property type="term" value="F:RNA polymerase II cis-regulatory region sequence-specific DNA binding"/>
    <property type="evidence" value="ECO:0007669"/>
    <property type="project" value="TreeGrafter"/>
</dbReference>
<reference evidence="8 9" key="1">
    <citation type="journal article" date="2017" name="G3 (Bethesda)">
        <title>First Draft Genome Sequence of the Pathogenic Fungus Lomentospora prolificans (Formerly Scedosporium prolificans).</title>
        <authorList>
            <person name="Luo R."/>
            <person name="Zimin A."/>
            <person name="Workman R."/>
            <person name="Fan Y."/>
            <person name="Pertea G."/>
            <person name="Grossman N."/>
            <person name="Wear M.P."/>
            <person name="Jia B."/>
            <person name="Miller H."/>
            <person name="Casadevall A."/>
            <person name="Timp W."/>
            <person name="Zhang S.X."/>
            <person name="Salzberg S.L."/>
        </authorList>
    </citation>
    <scope>NUCLEOTIDE SEQUENCE [LARGE SCALE GENOMIC DNA]</scope>
    <source>
        <strain evidence="8 9">JHH-5317</strain>
    </source>
</reference>
<feature type="compositionally biased region" description="Basic and acidic residues" evidence="6">
    <location>
        <begin position="123"/>
        <end position="133"/>
    </location>
</feature>
<keyword evidence="1" id="KW-0479">Metal-binding</keyword>
<evidence type="ECO:0000256" key="6">
    <source>
        <dbReference type="SAM" id="MobiDB-lite"/>
    </source>
</evidence>
<dbReference type="FunFam" id="3.30.160.60:FF:000358">
    <property type="entry name" value="zinc finger protein 24"/>
    <property type="match status" value="1"/>
</dbReference>
<dbReference type="PANTHER" id="PTHR23235">
    <property type="entry name" value="KRUEPPEL-LIKE TRANSCRIPTION FACTOR"/>
    <property type="match status" value="1"/>
</dbReference>
<dbReference type="InterPro" id="IPR013087">
    <property type="entry name" value="Znf_C2H2_type"/>
</dbReference>
<keyword evidence="3 5" id="KW-0863">Zinc-finger</keyword>
<dbReference type="STRING" id="41688.A0A2N3NEG6"/>
<name>A0A2N3NEG6_9PEZI</name>
<dbReference type="FunFam" id="3.30.160.60:FF:002157">
    <property type="entry name" value="Transcription factor"/>
    <property type="match status" value="1"/>
</dbReference>
<feature type="domain" description="C2H2-type" evidence="7">
    <location>
        <begin position="288"/>
        <end position="317"/>
    </location>
</feature>
<dbReference type="PROSITE" id="PS00028">
    <property type="entry name" value="ZINC_FINGER_C2H2_1"/>
    <property type="match status" value="4"/>
</dbReference>
<sequence length="518" mass="57524">MALTAQHPGPPSWDRWHHPHGNPEYVMMDTSLMHYDSRSVTPGSGAPHRAPMAHPYMGNSYGVAPIPSVGQPHYPPPNAFFNGYNGPAIRDHYKQPPRHQYQDRPMVVIPPVNDRSRILAPPRDMRSPYEEHSQSPSVKSDGQPKTLTVPDGELPKVPRTITSNVTVNPEDEVSFSTDVDTLMRAIQAKHETDTIVKVAEDKIRAETGDHPSPEVGYSTLSTRLQQEHDLTPDDEQAGSPDRTGSDRSKKSRASCRRYTCDFPDCNKSFCQKTHLDIHRRAHTGDKPYSCKFPACGQRFSQLGNLKTHERRHTGERPYECAVCGKRFAQRGNVRAHQVVHRQVKPYVCKLEGCNKDFTQRGNLKSHQNRFHAEALKNLTQKFATIADGNNVSDADRELWEYFATTYKNSNKGIKGRGKERRSGLSQSPKSAVLSQFPVCPPTAPAMHRGSYSGASQHVPQQPILSPSSGLANPAMDRAGPGMLGASHLGNGMGDHESSSTSTSMYGEPHSQSFHDRGY</sequence>
<evidence type="ECO:0000256" key="5">
    <source>
        <dbReference type="PROSITE-ProRule" id="PRU00042"/>
    </source>
</evidence>
<feature type="domain" description="C2H2-type" evidence="7">
    <location>
        <begin position="258"/>
        <end position="287"/>
    </location>
</feature>
<dbReference type="SUPFAM" id="SSF57667">
    <property type="entry name" value="beta-beta-alpha zinc fingers"/>
    <property type="match status" value="2"/>
</dbReference>
<feature type="compositionally biased region" description="Polar residues" evidence="6">
    <location>
        <begin position="452"/>
        <end position="470"/>
    </location>
</feature>
<evidence type="ECO:0000256" key="1">
    <source>
        <dbReference type="ARBA" id="ARBA00022723"/>
    </source>
</evidence>
<evidence type="ECO:0000256" key="4">
    <source>
        <dbReference type="ARBA" id="ARBA00022833"/>
    </source>
</evidence>
<dbReference type="VEuPathDB" id="FungiDB:jhhlp_002582"/>
<dbReference type="OrthoDB" id="427030at2759"/>
<gene>
    <name evidence="8" type="ORF">jhhlp_002582</name>
</gene>
<feature type="compositionally biased region" description="Polar residues" evidence="6">
    <location>
        <begin position="423"/>
        <end position="433"/>
    </location>
</feature>
<evidence type="ECO:0000313" key="8">
    <source>
        <dbReference type="EMBL" id="PKS10825.1"/>
    </source>
</evidence>
<dbReference type="Pfam" id="PF00096">
    <property type="entry name" value="zf-C2H2"/>
    <property type="match status" value="4"/>
</dbReference>
<comment type="caution">
    <text evidence="8">The sequence shown here is derived from an EMBL/GenBank/DDBJ whole genome shotgun (WGS) entry which is preliminary data.</text>
</comment>
<dbReference type="SMART" id="SM00355">
    <property type="entry name" value="ZnF_C2H2"/>
    <property type="match status" value="4"/>
</dbReference>
<proteinExistence type="predicted"/>
<feature type="compositionally biased region" description="Polar residues" evidence="6">
    <location>
        <begin position="134"/>
        <end position="146"/>
    </location>
</feature>
<evidence type="ECO:0000256" key="3">
    <source>
        <dbReference type="ARBA" id="ARBA00022771"/>
    </source>
</evidence>
<feature type="region of interest" description="Disordered" evidence="6">
    <location>
        <begin position="110"/>
        <end position="169"/>
    </location>
</feature>
<feature type="region of interest" description="Disordered" evidence="6">
    <location>
        <begin position="229"/>
        <end position="250"/>
    </location>
</feature>
<dbReference type="PROSITE" id="PS50157">
    <property type="entry name" value="ZINC_FINGER_C2H2_2"/>
    <property type="match status" value="4"/>
</dbReference>
<organism evidence="8 9">
    <name type="scientific">Lomentospora prolificans</name>
    <dbReference type="NCBI Taxonomy" id="41688"/>
    <lineage>
        <taxon>Eukaryota</taxon>
        <taxon>Fungi</taxon>
        <taxon>Dikarya</taxon>
        <taxon>Ascomycota</taxon>
        <taxon>Pezizomycotina</taxon>
        <taxon>Sordariomycetes</taxon>
        <taxon>Hypocreomycetidae</taxon>
        <taxon>Microascales</taxon>
        <taxon>Microascaceae</taxon>
        <taxon>Lomentospora</taxon>
    </lineage>
</organism>
<dbReference type="GO" id="GO:0000981">
    <property type="term" value="F:DNA-binding transcription factor activity, RNA polymerase II-specific"/>
    <property type="evidence" value="ECO:0007669"/>
    <property type="project" value="TreeGrafter"/>
</dbReference>
<feature type="domain" description="C2H2-type" evidence="7">
    <location>
        <begin position="346"/>
        <end position="376"/>
    </location>
</feature>
<dbReference type="PANTHER" id="PTHR23235:SF120">
    <property type="entry name" value="KRUPPEL-LIKE FACTOR 15"/>
    <property type="match status" value="1"/>
</dbReference>
<dbReference type="InParanoid" id="A0A2N3NEG6"/>
<evidence type="ECO:0000256" key="2">
    <source>
        <dbReference type="ARBA" id="ARBA00022737"/>
    </source>
</evidence>
<protein>
    <recommendedName>
        <fullName evidence="7">C2H2-type domain-containing protein</fullName>
    </recommendedName>
</protein>
<dbReference type="GO" id="GO:0008270">
    <property type="term" value="F:zinc ion binding"/>
    <property type="evidence" value="ECO:0007669"/>
    <property type="project" value="UniProtKB-KW"/>
</dbReference>
<dbReference type="EMBL" id="NLAX01000008">
    <property type="protein sequence ID" value="PKS10825.1"/>
    <property type="molecule type" value="Genomic_DNA"/>
</dbReference>